<accession>A0A5E4FPW1</accession>
<dbReference type="Gramene" id="VVA29515">
    <property type="protein sequence ID" value="VVA29515"/>
    <property type="gene ID" value="Prudul26B029813"/>
</dbReference>
<name>A0A5E4FPW1_PRUDU</name>
<proteinExistence type="predicted"/>
<organism evidence="1 2">
    <name type="scientific">Prunus dulcis</name>
    <name type="common">Almond</name>
    <name type="synonym">Amygdalus dulcis</name>
    <dbReference type="NCBI Taxonomy" id="3755"/>
    <lineage>
        <taxon>Eukaryota</taxon>
        <taxon>Viridiplantae</taxon>
        <taxon>Streptophyta</taxon>
        <taxon>Embryophyta</taxon>
        <taxon>Tracheophyta</taxon>
        <taxon>Spermatophyta</taxon>
        <taxon>Magnoliopsida</taxon>
        <taxon>eudicotyledons</taxon>
        <taxon>Gunneridae</taxon>
        <taxon>Pentapetalae</taxon>
        <taxon>rosids</taxon>
        <taxon>fabids</taxon>
        <taxon>Rosales</taxon>
        <taxon>Rosaceae</taxon>
        <taxon>Amygdaloideae</taxon>
        <taxon>Amygdaleae</taxon>
        <taxon>Prunus</taxon>
    </lineage>
</organism>
<dbReference type="EMBL" id="CABIKO010000167">
    <property type="protein sequence ID" value="VVA29515.1"/>
    <property type="molecule type" value="Genomic_DNA"/>
</dbReference>
<dbReference type="Proteomes" id="UP000327085">
    <property type="component" value="Chromosome 4"/>
</dbReference>
<dbReference type="InParanoid" id="A0A5E4FPW1"/>
<evidence type="ECO:0000313" key="2">
    <source>
        <dbReference type="Proteomes" id="UP000327085"/>
    </source>
</evidence>
<evidence type="ECO:0000313" key="1">
    <source>
        <dbReference type="EMBL" id="VVA29515.1"/>
    </source>
</evidence>
<protein>
    <submittedName>
        <fullName evidence="1">Uncharacterized protein</fullName>
    </submittedName>
</protein>
<gene>
    <name evidence="1" type="ORF">ALMOND_2B029813</name>
</gene>
<reference evidence="2" key="1">
    <citation type="journal article" date="2020" name="Plant J.">
        <title>Transposons played a major role in the diversification between the closely related almond and peach genomes: results from the almond genome sequence.</title>
        <authorList>
            <person name="Alioto T."/>
            <person name="Alexiou K.G."/>
            <person name="Bardil A."/>
            <person name="Barteri F."/>
            <person name="Castanera R."/>
            <person name="Cruz F."/>
            <person name="Dhingra A."/>
            <person name="Duval H."/>
            <person name="Fernandez I Marti A."/>
            <person name="Frias L."/>
            <person name="Galan B."/>
            <person name="Garcia J.L."/>
            <person name="Howad W."/>
            <person name="Gomez-Garrido J."/>
            <person name="Gut M."/>
            <person name="Julca I."/>
            <person name="Morata J."/>
            <person name="Puigdomenech P."/>
            <person name="Ribeca P."/>
            <person name="Rubio Cabetas M.J."/>
            <person name="Vlasova A."/>
            <person name="Wirthensohn M."/>
            <person name="Garcia-Mas J."/>
            <person name="Gabaldon T."/>
            <person name="Casacuberta J.M."/>
            <person name="Arus P."/>
        </authorList>
    </citation>
    <scope>NUCLEOTIDE SEQUENCE [LARGE SCALE GENOMIC DNA]</scope>
    <source>
        <strain evidence="2">cv. Texas</strain>
    </source>
</reference>
<dbReference type="AlphaFoldDB" id="A0A5E4FPW1"/>
<sequence length="253" mass="28108">MQTFPENHRMVLGHSTVEKTTGFCYERLDLANDGPWGLAWTAYEAFNTLCCSGHYLLPHRQFVHGQALHCSRLSLSQKGAGLRGIEELGWESRAAVRNEHRPSLTVVRGSSSCQHRVCSAALTEWQWWFGSFFGGLLCSFDLGPWSVARVKVANPDTGSKLKVVGAFDSGESRLLQRQVSTRVVTALTRGLLRGLQDYLSWASKVSAMRGCKEEKEAQVGSAWPFSFDKGKLEWALGMCLKLAQELGFGTYRG</sequence>